<name>A0A6C0C458_9ZZZZ</name>
<dbReference type="EMBL" id="MN739335">
    <property type="protein sequence ID" value="QHS99156.1"/>
    <property type="molecule type" value="Genomic_DNA"/>
</dbReference>
<reference evidence="1" key="1">
    <citation type="journal article" date="2020" name="Nature">
        <title>Giant virus diversity and host interactions through global metagenomics.</title>
        <authorList>
            <person name="Schulz F."/>
            <person name="Roux S."/>
            <person name="Paez-Espino D."/>
            <person name="Jungbluth S."/>
            <person name="Walsh D.A."/>
            <person name="Denef V.J."/>
            <person name="McMahon K.D."/>
            <person name="Konstantinidis K.T."/>
            <person name="Eloe-Fadrosh E.A."/>
            <person name="Kyrpides N.C."/>
            <person name="Woyke T."/>
        </authorList>
    </citation>
    <scope>NUCLEOTIDE SEQUENCE</scope>
    <source>
        <strain evidence="1">GVMAG-M-3300020185-33</strain>
    </source>
</reference>
<organism evidence="1">
    <name type="scientific">viral metagenome</name>
    <dbReference type="NCBI Taxonomy" id="1070528"/>
    <lineage>
        <taxon>unclassified sequences</taxon>
        <taxon>metagenomes</taxon>
        <taxon>organismal metagenomes</taxon>
    </lineage>
</organism>
<dbReference type="AlphaFoldDB" id="A0A6C0C458"/>
<sequence>MKFNQSTLFFIILTVVLLSTVGMNIKEGMVDSNKQRASQQTNQRYEEEMSKRNDLYNDDDMHDRFWSERKGVRRVDIPDDDQDLYVLKSSIVPPVCPKCPQRSTCPRDKPAPPCPPCARCPEPSFTCKKVPNYNSMNNQYLPLPWLSQASSNKSW</sequence>
<evidence type="ECO:0000313" key="1">
    <source>
        <dbReference type="EMBL" id="QHS99156.1"/>
    </source>
</evidence>
<proteinExistence type="predicted"/>
<protein>
    <submittedName>
        <fullName evidence="1">Uncharacterized protein</fullName>
    </submittedName>
</protein>
<accession>A0A6C0C458</accession>